<feature type="domain" description="PWWP" evidence="9">
    <location>
        <begin position="24"/>
        <end position="81"/>
    </location>
</feature>
<dbReference type="InterPro" id="IPR008942">
    <property type="entry name" value="ENTH_VHS"/>
</dbReference>
<keyword evidence="4" id="KW-0805">Transcription regulation</keyword>
<sequence>MAPSRRKGASKAAAAAAARRQWKVGDLVLAKVKGFPAWPATVSEPEKWGYSADWKKVLVYFFGTQQIAFCNPADVEAFTEEKKQSLLVKRHGKGADFVRAVQEIIESYEKLKKQDDCNSEEVAHANDRNAMDPSTNFESKDKIEVPTATLDSRLSSSNFTAVRNEPSLPVEDASATAQTDTIVDKEEPSDIAVVTETPVPTIYSRRRTRDLRPQSGVSLRKEPTVRKSRSSSRVESRRLQSFLVQYNDSGKPAGNISANGIHGGLLRRNKRNRKSPDASECDDFDSSAFIGSIEDNGSEIVTVDSDTISFNEGSTNDSGCRVECSETVVECLEGDVELNKGIDLQMKAVVIKKKRKPNRKRAPNEVAEPNSTVEKEASVGVGVQNTSGNSQNACVKIIGSCSKEDGDEHLPLVKRARVRMGKPSSAKEELNNLSNTEENAQKEVMVNPPEPTNTSLNCNIEFPADRDLFAVNRALDNASPSRSCSQSSGCRPHLWKGKKDQSFGCSVDGEAALPPSKRLHRALEAMSANAAEEGQACADALSTMEILSSNACSTSSISRFPHMTTESKTGVGLVLQDVDLTGNYSQQVDAPGLSSCLSPVMTEENIKSSSDIDCHNLRVESSTLENGEPSKDVFLDIQDHDNEINHSGRSDGNCNVTTTTQSQSPRHLSSNLDKREVDIGSNLGSTDEFLPKKGGCNTKNVESSNCIAEKLDKELNASDMCLDSISVADFNSSKVSPQEATNIFRLSAEATACEDTRSSEALLEDPVDVNMSEVVKEAIHKQGLKDSISVSLANDNSVDASGMRSSPCLTDGGDSLAQASPPSASICLMSTSDSSNIIQNNGSCSPDLRVHQKITSCTPVVDKEGKSESVVTQRPKSVSRNAEAHAALSSFEAMLGTLTRTKESIGRATRVAIDCAKFGVASKVVEILARTLESESSLHRRVDLFFLVDSIMQCSRGLKGGVGSLYPSAIQAALPRLLNAAAPPGHSTHENRRQCLKVLRLWLERRILPETIIRHHMRELDSHSGSCSAGAFSRRSSRTERSFDDPLREMEGMHVDEYGSNSSFQLPGFCMPCMLKEEDEGSDSDGGSFEAVTPEHNPENHEQHQNLPAIEKHRHILEDVDGELEMEDVAPSCEVELNSSHGVGTSATQLSHNQFEQHYPLPFAPPLPQDVPPSSPPLPSSPPPPPAVPPPCSIPNPYINGMDSKHYADACNMQDNMVQSVSLQSNAPRSNRTISDAVQYHDSESRETQSQIPESTSSSFSSFSVHSARNVPQSDGVNFHNKGYPLRPPHPPPSDQFSYVQGDQHFKPRREAAPPPSYSNRFHYAHNGDRENYYDNHERMKPAPYEHRDNWRKPAPYERDSWRFPPHSFSGPRYPDKGKSYAPGPFVGPPCEPSRLPDQGWRFPPRSMNHRNSMSFRPPFEGAIPAAGRGIYLIRGYAVLEGQLASGTARGVIMCRK</sequence>
<evidence type="ECO:0000259" key="9">
    <source>
        <dbReference type="PROSITE" id="PS50812"/>
    </source>
</evidence>
<dbReference type="EMBL" id="VOIH02000010">
    <property type="protein sequence ID" value="KAF3436329.1"/>
    <property type="molecule type" value="Genomic_DNA"/>
</dbReference>
<evidence type="ECO:0000256" key="7">
    <source>
        <dbReference type="ARBA" id="ARBA00023242"/>
    </source>
</evidence>
<feature type="compositionally biased region" description="Polar residues" evidence="8">
    <location>
        <begin position="650"/>
        <end position="669"/>
    </location>
</feature>
<dbReference type="GO" id="GO:0009908">
    <property type="term" value="P:flower development"/>
    <property type="evidence" value="ECO:0007669"/>
    <property type="project" value="UniProtKB-KW"/>
</dbReference>
<dbReference type="GO" id="GO:0006397">
    <property type="term" value="P:mRNA processing"/>
    <property type="evidence" value="ECO:0007669"/>
    <property type="project" value="UniProtKB-KW"/>
</dbReference>
<organism evidence="11 12">
    <name type="scientific">Rhamnella rubrinervis</name>
    <dbReference type="NCBI Taxonomy" id="2594499"/>
    <lineage>
        <taxon>Eukaryota</taxon>
        <taxon>Viridiplantae</taxon>
        <taxon>Streptophyta</taxon>
        <taxon>Embryophyta</taxon>
        <taxon>Tracheophyta</taxon>
        <taxon>Spermatophyta</taxon>
        <taxon>Magnoliopsida</taxon>
        <taxon>eudicotyledons</taxon>
        <taxon>Gunneridae</taxon>
        <taxon>Pentapetalae</taxon>
        <taxon>rosids</taxon>
        <taxon>fabids</taxon>
        <taxon>Rosales</taxon>
        <taxon>Rhamnaceae</taxon>
        <taxon>rhamnoid group</taxon>
        <taxon>Rhamneae</taxon>
        <taxon>Rhamnella</taxon>
    </lineage>
</organism>
<reference evidence="11" key="1">
    <citation type="submission" date="2020-03" db="EMBL/GenBank/DDBJ databases">
        <title>A high-quality chromosome-level genome assembly of a woody plant with both climbing and erect habits, Rhamnella rubrinervis.</title>
        <authorList>
            <person name="Lu Z."/>
            <person name="Yang Y."/>
            <person name="Zhu X."/>
            <person name="Sun Y."/>
        </authorList>
    </citation>
    <scope>NUCLEOTIDE SEQUENCE</scope>
    <source>
        <strain evidence="11">BYM</strain>
        <tissue evidence="11">Leaf</tissue>
    </source>
</reference>
<feature type="compositionally biased region" description="Low complexity" evidence="8">
    <location>
        <begin position="1255"/>
        <end position="1264"/>
    </location>
</feature>
<evidence type="ECO:0000256" key="3">
    <source>
        <dbReference type="ARBA" id="ARBA00022664"/>
    </source>
</evidence>
<evidence type="ECO:0000256" key="5">
    <source>
        <dbReference type="ARBA" id="ARBA00023089"/>
    </source>
</evidence>
<dbReference type="InterPro" id="IPR006569">
    <property type="entry name" value="CID_dom"/>
</dbReference>
<evidence type="ECO:0000256" key="8">
    <source>
        <dbReference type="SAM" id="MobiDB-lite"/>
    </source>
</evidence>
<dbReference type="InterPro" id="IPR000313">
    <property type="entry name" value="PWWP_dom"/>
</dbReference>
<evidence type="ECO:0000256" key="4">
    <source>
        <dbReference type="ARBA" id="ARBA00023015"/>
    </source>
</evidence>
<feature type="compositionally biased region" description="Polar residues" evidence="8">
    <location>
        <begin position="1265"/>
        <end position="1276"/>
    </location>
</feature>
<feature type="region of interest" description="Disordered" evidence="8">
    <location>
        <begin position="203"/>
        <end position="233"/>
    </location>
</feature>
<dbReference type="Pfam" id="PF00855">
    <property type="entry name" value="PWWP"/>
    <property type="match status" value="1"/>
</dbReference>
<dbReference type="Gene3D" id="1.25.40.90">
    <property type="match status" value="1"/>
</dbReference>
<evidence type="ECO:0000259" key="10">
    <source>
        <dbReference type="PROSITE" id="PS51391"/>
    </source>
</evidence>
<keyword evidence="2" id="KW-0217">Developmental protein</keyword>
<dbReference type="SMART" id="SM00582">
    <property type="entry name" value="RPR"/>
    <property type="match status" value="1"/>
</dbReference>
<keyword evidence="12" id="KW-1185">Reference proteome</keyword>
<keyword evidence="7" id="KW-0539">Nucleus</keyword>
<keyword evidence="3" id="KW-0507">mRNA processing</keyword>
<dbReference type="SMART" id="SM00293">
    <property type="entry name" value="PWWP"/>
    <property type="match status" value="1"/>
</dbReference>
<dbReference type="Proteomes" id="UP000796880">
    <property type="component" value="Unassembled WGS sequence"/>
</dbReference>
<feature type="compositionally biased region" description="Pro residues" evidence="8">
    <location>
        <begin position="1162"/>
        <end position="1194"/>
    </location>
</feature>
<dbReference type="PROSITE" id="PS51391">
    <property type="entry name" value="CID"/>
    <property type="match status" value="1"/>
</dbReference>
<accession>A0A8K0GS22</accession>
<dbReference type="PROSITE" id="PS50812">
    <property type="entry name" value="PWWP"/>
    <property type="match status" value="1"/>
</dbReference>
<feature type="region of interest" description="Disordered" evidence="8">
    <location>
        <begin position="645"/>
        <end position="669"/>
    </location>
</feature>
<evidence type="ECO:0000313" key="12">
    <source>
        <dbReference type="Proteomes" id="UP000796880"/>
    </source>
</evidence>
<name>A0A8K0GS22_9ROSA</name>
<feature type="region of interest" description="Disordered" evidence="8">
    <location>
        <begin position="1239"/>
        <end position="1322"/>
    </location>
</feature>
<dbReference type="Gene3D" id="2.30.30.140">
    <property type="match status" value="1"/>
</dbReference>
<comment type="caution">
    <text evidence="11">The sequence shown here is derived from an EMBL/GenBank/DDBJ whole genome shotgun (WGS) entry which is preliminary data.</text>
</comment>
<dbReference type="Pfam" id="PF04818">
    <property type="entry name" value="CID"/>
    <property type="match status" value="1"/>
</dbReference>
<dbReference type="SUPFAM" id="SSF63748">
    <property type="entry name" value="Tudor/PWWP/MBT"/>
    <property type="match status" value="1"/>
</dbReference>
<feature type="region of interest" description="Disordered" evidence="8">
    <location>
        <begin position="1077"/>
        <end position="1107"/>
    </location>
</feature>
<keyword evidence="6" id="KW-0804">Transcription</keyword>
<dbReference type="OrthoDB" id="62853at2759"/>
<dbReference type="GO" id="GO:0005634">
    <property type="term" value="C:nucleus"/>
    <property type="evidence" value="ECO:0007669"/>
    <property type="project" value="UniProtKB-SubCell"/>
</dbReference>
<evidence type="ECO:0000256" key="1">
    <source>
        <dbReference type="ARBA" id="ARBA00004123"/>
    </source>
</evidence>
<evidence type="ECO:0000256" key="6">
    <source>
        <dbReference type="ARBA" id="ARBA00023163"/>
    </source>
</evidence>
<feature type="region of interest" description="Disordered" evidence="8">
    <location>
        <begin position="355"/>
        <end position="375"/>
    </location>
</feature>
<feature type="domain" description="CID" evidence="10">
    <location>
        <begin position="883"/>
        <end position="1024"/>
    </location>
</feature>
<comment type="subcellular location">
    <subcellularLocation>
        <location evidence="1">Nucleus</location>
    </subcellularLocation>
</comment>
<protein>
    <submittedName>
        <fullName evidence="11">Uncharacterized protein</fullName>
    </submittedName>
</protein>
<dbReference type="FunFam" id="1.25.40.90:FF:000037">
    <property type="entry name" value="Enhancer of ag-4 2"/>
    <property type="match status" value="1"/>
</dbReference>
<dbReference type="CDD" id="cd20147">
    <property type="entry name" value="PWWP_HULK"/>
    <property type="match status" value="1"/>
</dbReference>
<feature type="region of interest" description="Disordered" evidence="8">
    <location>
        <begin position="1158"/>
        <end position="1197"/>
    </location>
</feature>
<evidence type="ECO:0000313" key="11">
    <source>
        <dbReference type="EMBL" id="KAF3436329.1"/>
    </source>
</evidence>
<keyword evidence="5" id="KW-0287">Flowering</keyword>
<dbReference type="PANTHER" id="PTHR12550">
    <property type="entry name" value="HEPATOMA-DERIVED GROWTH FACTOR-RELATED"/>
    <property type="match status" value="1"/>
</dbReference>
<gene>
    <name evidence="11" type="ORF">FNV43_RR23421</name>
</gene>
<proteinExistence type="predicted"/>
<dbReference type="PANTHER" id="PTHR12550:SF49">
    <property type="entry name" value="PROTEIN HUA2-LIKE 2-RELATED"/>
    <property type="match status" value="1"/>
</dbReference>
<evidence type="ECO:0000256" key="2">
    <source>
        <dbReference type="ARBA" id="ARBA00022473"/>
    </source>
</evidence>